<reference evidence="1 2" key="1">
    <citation type="submission" date="2017-11" db="EMBL/GenBank/DDBJ databases">
        <title>De-novo sequencing of pomegranate (Punica granatum L.) genome.</title>
        <authorList>
            <person name="Akparov Z."/>
            <person name="Amiraslanov A."/>
            <person name="Hajiyeva S."/>
            <person name="Abbasov M."/>
            <person name="Kaur K."/>
            <person name="Hamwieh A."/>
            <person name="Solovyev V."/>
            <person name="Salamov A."/>
            <person name="Braich B."/>
            <person name="Kosarev P."/>
            <person name="Mahmoud A."/>
            <person name="Hajiyev E."/>
            <person name="Babayeva S."/>
            <person name="Izzatullayeva V."/>
            <person name="Mammadov A."/>
            <person name="Mammadov A."/>
            <person name="Sharifova S."/>
            <person name="Ojaghi J."/>
            <person name="Eynullazada K."/>
            <person name="Bayramov B."/>
            <person name="Abdulazimova A."/>
            <person name="Shahmuradov I."/>
        </authorList>
    </citation>
    <scope>NUCLEOTIDE SEQUENCE [LARGE SCALE GENOMIC DNA]</scope>
    <source>
        <strain evidence="2">cv. AG2017</strain>
        <tissue evidence="1">Leaf</tissue>
    </source>
</reference>
<comment type="caution">
    <text evidence="1">The sequence shown here is derived from an EMBL/GenBank/DDBJ whole genome shotgun (WGS) entry which is preliminary data.</text>
</comment>
<protein>
    <submittedName>
        <fullName evidence="1">Uncharacterized protein</fullName>
    </submittedName>
</protein>
<organism evidence="1 2">
    <name type="scientific">Punica granatum</name>
    <name type="common">Pomegranate</name>
    <dbReference type="NCBI Taxonomy" id="22663"/>
    <lineage>
        <taxon>Eukaryota</taxon>
        <taxon>Viridiplantae</taxon>
        <taxon>Streptophyta</taxon>
        <taxon>Embryophyta</taxon>
        <taxon>Tracheophyta</taxon>
        <taxon>Spermatophyta</taxon>
        <taxon>Magnoliopsida</taxon>
        <taxon>eudicotyledons</taxon>
        <taxon>Gunneridae</taxon>
        <taxon>Pentapetalae</taxon>
        <taxon>rosids</taxon>
        <taxon>malvids</taxon>
        <taxon>Myrtales</taxon>
        <taxon>Lythraceae</taxon>
        <taxon>Punica</taxon>
    </lineage>
</organism>
<dbReference type="Proteomes" id="UP000233551">
    <property type="component" value="Unassembled WGS sequence"/>
</dbReference>
<evidence type="ECO:0000313" key="2">
    <source>
        <dbReference type="Proteomes" id="UP000233551"/>
    </source>
</evidence>
<evidence type="ECO:0000313" key="1">
    <source>
        <dbReference type="EMBL" id="PKI38207.1"/>
    </source>
</evidence>
<sequence>MENSWKREVAEPSGLGCFSEPAMDLWAFRGPLNIATNGSRAPEPVMIGRRRLELEGVGSWELGAEFRGARAFG</sequence>
<proteinExistence type="predicted"/>
<accession>A0A2I0I2P2</accession>
<keyword evidence="2" id="KW-1185">Reference proteome</keyword>
<dbReference type="EMBL" id="PGOL01004197">
    <property type="protein sequence ID" value="PKI38207.1"/>
    <property type="molecule type" value="Genomic_DNA"/>
</dbReference>
<dbReference type="AlphaFoldDB" id="A0A2I0I2P2"/>
<name>A0A2I0I2P2_PUNGR</name>
<gene>
    <name evidence="1" type="ORF">CRG98_041460</name>
</gene>